<keyword evidence="3 7" id="KW-0547">Nucleotide-binding</keyword>
<dbReference type="GO" id="GO:0009055">
    <property type="term" value="F:electron transfer activity"/>
    <property type="evidence" value="ECO:0007669"/>
    <property type="project" value="InterPro"/>
</dbReference>
<comment type="catalytic activity">
    <reaction evidence="7">
        <text>protoporphyrinogen IX + 3 a quinone = protoporphyrin IX + 3 a quinol</text>
        <dbReference type="Rhea" id="RHEA:65032"/>
        <dbReference type="ChEBI" id="CHEBI:24646"/>
        <dbReference type="ChEBI" id="CHEBI:57306"/>
        <dbReference type="ChEBI" id="CHEBI:57307"/>
        <dbReference type="ChEBI" id="CHEBI:132124"/>
        <dbReference type="EC" id="1.3.5.3"/>
    </reaction>
</comment>
<comment type="function">
    <text evidence="7">Catalyzes the 6-electron oxidation of protoporphyrinogen IX to form protoporphyrin IX; under anaerobic conditions uses menaquinone as an electron acceptor, under aerobic conditions uses ubiquinone as an electron acceptor.</text>
</comment>
<dbReference type="GO" id="GO:0010181">
    <property type="term" value="F:FMN binding"/>
    <property type="evidence" value="ECO:0007669"/>
    <property type="project" value="UniProtKB-UniRule"/>
</dbReference>
<comment type="pathway">
    <text evidence="7">Porphyrin-containing compound metabolism; protoporphyrin-IX biosynthesis; protoporphyrin-IX from protoporphyrinogen-IX: step 1/1.</text>
</comment>
<evidence type="ECO:0000256" key="5">
    <source>
        <dbReference type="ARBA" id="ARBA00023136"/>
    </source>
</evidence>
<keyword evidence="6 7" id="KW-0627">Porphyrin biosynthesis</keyword>
<comment type="catalytic activity">
    <reaction evidence="7">
        <text>protoporphyrinogen IX + 3 a menaquinone = protoporphyrin IX + 3 a menaquinol</text>
        <dbReference type="Rhea" id="RHEA:27409"/>
        <dbReference type="Rhea" id="RHEA-COMP:9537"/>
        <dbReference type="Rhea" id="RHEA-COMP:9539"/>
        <dbReference type="ChEBI" id="CHEBI:16374"/>
        <dbReference type="ChEBI" id="CHEBI:18151"/>
        <dbReference type="ChEBI" id="CHEBI:57306"/>
        <dbReference type="ChEBI" id="CHEBI:57307"/>
        <dbReference type="EC" id="1.3.5.3"/>
    </reaction>
</comment>
<evidence type="ECO:0000259" key="8">
    <source>
        <dbReference type="PROSITE" id="PS50902"/>
    </source>
</evidence>
<dbReference type="InterPro" id="IPR029039">
    <property type="entry name" value="Flavoprotein-like_sf"/>
</dbReference>
<dbReference type="InterPro" id="IPR008254">
    <property type="entry name" value="Flavodoxin/NO_synth"/>
</dbReference>
<proteinExistence type="inferred from homology"/>
<dbReference type="PANTHER" id="PTHR38030">
    <property type="entry name" value="PROTOPORPHYRINOGEN IX DEHYDROGENASE [MENAQUINONE]"/>
    <property type="match status" value="1"/>
</dbReference>
<evidence type="ECO:0000256" key="7">
    <source>
        <dbReference type="HAMAP-Rule" id="MF_00853"/>
    </source>
</evidence>
<dbReference type="Pfam" id="PF12724">
    <property type="entry name" value="Flavodoxin_5"/>
    <property type="match status" value="1"/>
</dbReference>
<keyword evidence="5" id="KW-0472">Membrane</keyword>
<dbReference type="InterPro" id="IPR026816">
    <property type="entry name" value="Flavodoxin_dom"/>
</dbReference>
<dbReference type="UniPathway" id="UPA00251">
    <property type="reaction ID" value="UER00324"/>
</dbReference>
<dbReference type="GO" id="GO:0006782">
    <property type="term" value="P:protoporphyrinogen IX biosynthetic process"/>
    <property type="evidence" value="ECO:0007669"/>
    <property type="project" value="UniProtKB-UniRule"/>
</dbReference>
<dbReference type="NCBIfam" id="NF008316">
    <property type="entry name" value="PRK11104.1"/>
    <property type="match status" value="1"/>
</dbReference>
<comment type="catalytic activity">
    <reaction evidence="7">
        <text>protoporphyrinogen IX + 3 a ubiquinone = protoporphyrin IX + 3 a ubiquinol</text>
        <dbReference type="Rhea" id="RHEA:63936"/>
        <dbReference type="Rhea" id="RHEA-COMP:9565"/>
        <dbReference type="Rhea" id="RHEA-COMP:9566"/>
        <dbReference type="ChEBI" id="CHEBI:16389"/>
        <dbReference type="ChEBI" id="CHEBI:17976"/>
        <dbReference type="ChEBI" id="CHEBI:57306"/>
        <dbReference type="ChEBI" id="CHEBI:57307"/>
    </reaction>
</comment>
<dbReference type="EMBL" id="CP001091">
    <property type="protein sequence ID" value="ACE62305.1"/>
    <property type="molecule type" value="Genomic_DNA"/>
</dbReference>
<evidence type="ECO:0000256" key="1">
    <source>
        <dbReference type="ARBA" id="ARBA00022630"/>
    </source>
</evidence>
<organism evidence="9 10">
    <name type="scientific">Actinobacillus pleuropneumoniae serotype 7 (strain AP76)</name>
    <dbReference type="NCBI Taxonomy" id="537457"/>
    <lineage>
        <taxon>Bacteria</taxon>
        <taxon>Pseudomonadati</taxon>
        <taxon>Pseudomonadota</taxon>
        <taxon>Gammaproteobacteria</taxon>
        <taxon>Pasteurellales</taxon>
        <taxon>Pasteurellaceae</taxon>
        <taxon>Actinobacillus</taxon>
    </lineage>
</organism>
<dbReference type="KEGG" id="apa:APP7_1653"/>
<keyword evidence="7" id="KW-1003">Cell membrane</keyword>
<dbReference type="InterPro" id="IPR001226">
    <property type="entry name" value="Flavodoxin_CS"/>
</dbReference>
<comment type="subcellular location">
    <subcellularLocation>
        <location evidence="7">Cell inner membrane</location>
        <topology evidence="7">Peripheral membrane protein</topology>
    </subcellularLocation>
</comment>
<evidence type="ECO:0000313" key="9">
    <source>
        <dbReference type="EMBL" id="ACE62305.1"/>
    </source>
</evidence>
<comment type="similarity">
    <text evidence="7">Belongs to the HemG family.</text>
</comment>
<comment type="cofactor">
    <cofactor evidence="7">
        <name>FMN</name>
        <dbReference type="ChEBI" id="CHEBI:58210"/>
    </cofactor>
    <text evidence="7">Binds 1 FMN non-covalently per subunit.</text>
</comment>
<dbReference type="HOGENOM" id="CLU_094839_0_1_6"/>
<evidence type="ECO:0000256" key="4">
    <source>
        <dbReference type="ARBA" id="ARBA00023002"/>
    </source>
</evidence>
<feature type="domain" description="Flavodoxin-like" evidence="8">
    <location>
        <begin position="37"/>
        <end position="200"/>
    </location>
</feature>
<dbReference type="Proteomes" id="UP000001226">
    <property type="component" value="Chromosome"/>
</dbReference>
<dbReference type="SUPFAM" id="SSF52218">
    <property type="entry name" value="Flavoproteins"/>
    <property type="match status" value="1"/>
</dbReference>
<sequence>MGTHYRDGMRAFRSVYSLSYFKSGILERLTWNKSMKTLILYFTTDGQTKRIAEKIAQEITHETELLSLQTQAVDFAEKLANADQIVIGASIRYGHFNDLVYQFIERHHQVLNQKPSAFFSVNLTARKENRKTPETNVYTRKFLAKIKWKPTQVEVIAGALLYPRYTLFDRLCIQLIMKLTKGETDASKEYEYTDWQQVSRFGQRLNEVE</sequence>
<dbReference type="AlphaFoldDB" id="B3H2I8"/>
<evidence type="ECO:0000256" key="3">
    <source>
        <dbReference type="ARBA" id="ARBA00022741"/>
    </source>
</evidence>
<dbReference type="GO" id="GO:0004729">
    <property type="term" value="F:oxygen-dependent protoporphyrinogen oxidase activity"/>
    <property type="evidence" value="ECO:0007669"/>
    <property type="project" value="InterPro"/>
</dbReference>
<gene>
    <name evidence="7" type="primary">hemG</name>
    <name evidence="9" type="ordered locus">APP7_1653</name>
</gene>
<dbReference type="InterPro" id="IPR052200">
    <property type="entry name" value="Protoporphyrinogen_IX_DH"/>
</dbReference>
<keyword evidence="1 7" id="KW-0285">Flavoprotein</keyword>
<dbReference type="EC" id="1.3.5.3" evidence="7"/>
<dbReference type="PROSITE" id="PS00201">
    <property type="entry name" value="FLAVODOXIN"/>
    <property type="match status" value="1"/>
</dbReference>
<keyword evidence="2 7" id="KW-0288">FMN</keyword>
<accession>B3H2I8</accession>
<evidence type="ECO:0000256" key="2">
    <source>
        <dbReference type="ARBA" id="ARBA00022643"/>
    </source>
</evidence>
<name>B3H2I8_ACTP7</name>
<dbReference type="GO" id="GO:0005886">
    <property type="term" value="C:plasma membrane"/>
    <property type="evidence" value="ECO:0007669"/>
    <property type="project" value="UniProtKB-SubCell"/>
</dbReference>
<protein>
    <recommendedName>
        <fullName evidence="7">Protoporphyrinogen IX dehydrogenase [quinone]</fullName>
        <ecNumber evidence="7">1.3.5.3</ecNumber>
    </recommendedName>
    <alternativeName>
        <fullName evidence="7">Protoporphyrinogen IX dehydrogenase [menaquinone]</fullName>
    </alternativeName>
    <alternativeName>
        <fullName evidence="7">Protoporphyrinogen IX dehydrogenase [ubiquinone]</fullName>
    </alternativeName>
    <alternativeName>
        <fullName evidence="7">Protoporphyrinogen oxidase</fullName>
        <shortName evidence="7">PPO</shortName>
    </alternativeName>
</protein>
<dbReference type="InterPro" id="IPR044264">
    <property type="entry name" value="HemG"/>
</dbReference>
<dbReference type="PROSITE" id="PS50902">
    <property type="entry name" value="FLAVODOXIN_LIKE"/>
    <property type="match status" value="1"/>
</dbReference>
<dbReference type="HAMAP" id="MF_00853">
    <property type="entry name" value="HemG"/>
    <property type="match status" value="1"/>
</dbReference>
<dbReference type="Gene3D" id="3.40.50.360">
    <property type="match status" value="1"/>
</dbReference>
<dbReference type="GO" id="GO:0070819">
    <property type="term" value="F:menaquinone-dependent protoporphyrinogen oxidase activity"/>
    <property type="evidence" value="ECO:0007669"/>
    <property type="project" value="UniProtKB-UniRule"/>
</dbReference>
<evidence type="ECO:0000256" key="6">
    <source>
        <dbReference type="ARBA" id="ARBA00023244"/>
    </source>
</evidence>
<keyword evidence="4 7" id="KW-0560">Oxidoreductase</keyword>
<evidence type="ECO:0000313" key="10">
    <source>
        <dbReference type="Proteomes" id="UP000001226"/>
    </source>
</evidence>
<dbReference type="PANTHER" id="PTHR38030:SF2">
    <property type="entry name" value="PROTOPORPHYRINOGEN IX DEHYDROGENASE [QUINONE]"/>
    <property type="match status" value="1"/>
</dbReference>
<keyword evidence="7" id="KW-0997">Cell inner membrane</keyword>
<reference evidence="10" key="1">
    <citation type="submission" date="2008-06" db="EMBL/GenBank/DDBJ databases">
        <title>Genome and proteome analysis of A. pleuropneumoniae serotype 7.</title>
        <authorList>
            <person name="Linke B."/>
            <person name="Buettner F."/>
            <person name="Martinez-Arias R."/>
            <person name="Goesmann A."/>
            <person name="Baltes N."/>
            <person name="Tegetmeyer H."/>
            <person name="Singh M."/>
            <person name="Gerlach G.F."/>
        </authorList>
    </citation>
    <scope>NUCLEOTIDE SEQUENCE [LARGE SCALE GENOMIC DNA]</scope>
    <source>
        <strain evidence="10">AP76</strain>
    </source>
</reference>